<accession>A0ABU8TK32</accession>
<dbReference type="RefSeq" id="WP_340274264.1">
    <property type="nucleotide sequence ID" value="NZ_JBAKIA010000005.1"/>
</dbReference>
<dbReference type="SUPFAM" id="SSF103025">
    <property type="entry name" value="Folate-binding domain"/>
    <property type="match status" value="1"/>
</dbReference>
<gene>
    <name evidence="1" type="ORF">V6575_10510</name>
</gene>
<comment type="caution">
    <text evidence="1">The sequence shown here is derived from an EMBL/GenBank/DDBJ whole genome shotgun (WGS) entry which is preliminary data.</text>
</comment>
<reference evidence="1 2" key="1">
    <citation type="submission" date="2024-02" db="EMBL/GenBank/DDBJ databases">
        <title>Roseibium algae sp. nov., isolated from marine alga (Grateloupia sp.), showing potential in myo-inositol conversion.</title>
        <authorList>
            <person name="Wang Y."/>
        </authorList>
    </citation>
    <scope>NUCLEOTIDE SEQUENCE [LARGE SCALE GENOMIC DNA]</scope>
    <source>
        <strain evidence="1 2">H3510</strain>
    </source>
</reference>
<organism evidence="1 2">
    <name type="scientific">Roseibium algae</name>
    <dbReference type="NCBI Taxonomy" id="3123038"/>
    <lineage>
        <taxon>Bacteria</taxon>
        <taxon>Pseudomonadati</taxon>
        <taxon>Pseudomonadota</taxon>
        <taxon>Alphaproteobacteria</taxon>
        <taxon>Hyphomicrobiales</taxon>
        <taxon>Stappiaceae</taxon>
        <taxon>Roseibium</taxon>
    </lineage>
</organism>
<keyword evidence="2" id="KW-1185">Reference proteome</keyword>
<dbReference type="InterPro" id="IPR007375">
    <property type="entry name" value="SoxG"/>
</dbReference>
<dbReference type="Pfam" id="PF04268">
    <property type="entry name" value="SoxG"/>
    <property type="match status" value="1"/>
</dbReference>
<protein>
    <submittedName>
        <fullName evidence="1">Sarcosine oxidase subunit gamma family protein</fullName>
    </submittedName>
</protein>
<dbReference type="Gene3D" id="3.30.1360.120">
    <property type="entry name" value="Probable tRNA modification gtpase trme, domain 1"/>
    <property type="match status" value="1"/>
</dbReference>
<dbReference type="EMBL" id="JBAKIA010000005">
    <property type="protein sequence ID" value="MEJ8474519.1"/>
    <property type="molecule type" value="Genomic_DNA"/>
</dbReference>
<name>A0ABU8TK32_9HYPH</name>
<dbReference type="Proteomes" id="UP001385499">
    <property type="component" value="Unassembled WGS sequence"/>
</dbReference>
<evidence type="ECO:0000313" key="1">
    <source>
        <dbReference type="EMBL" id="MEJ8474519.1"/>
    </source>
</evidence>
<proteinExistence type="predicted"/>
<evidence type="ECO:0000313" key="2">
    <source>
        <dbReference type="Proteomes" id="UP001385499"/>
    </source>
</evidence>
<sequence>MADDLIGSVYTPDAGETPLLSLADVSILKAAPLARISLRAREASLAEIGTAFGTSIPTRPLTAETAQGRAALWLGPDEWLLLASEADLEPIQTSIADKLGAQPHALVDVSDRQDALIVTGSKAEWLLNSGIPIDLDITAFPVGMVTRTLFHKAPVMVLRTGSETYVVEAWGSFMDYVTGLLLEASEELAV</sequence>
<dbReference type="Gene3D" id="3.30.70.1520">
    <property type="entry name" value="Heterotetrameric sarcosine oxidase"/>
    <property type="match status" value="1"/>
</dbReference>
<dbReference type="InterPro" id="IPR027266">
    <property type="entry name" value="TrmE/GcvT-like"/>
</dbReference>